<evidence type="ECO:0000313" key="3">
    <source>
        <dbReference type="EMBL" id="KHF41285.1"/>
    </source>
</evidence>
<dbReference type="GO" id="GO:0016491">
    <property type="term" value="F:oxidoreductase activity"/>
    <property type="evidence" value="ECO:0007669"/>
    <property type="project" value="InterPro"/>
</dbReference>
<keyword evidence="4" id="KW-1185">Reference proteome</keyword>
<dbReference type="Pfam" id="PF08240">
    <property type="entry name" value="ADH_N"/>
    <property type="match status" value="1"/>
</dbReference>
<dbReference type="RefSeq" id="WP_034626142.1">
    <property type="nucleotide sequence ID" value="NZ_JRJU01000003.1"/>
</dbReference>
<dbReference type="InterPro" id="IPR011032">
    <property type="entry name" value="GroES-like_sf"/>
</dbReference>
<dbReference type="PANTHER" id="PTHR44154:SF1">
    <property type="entry name" value="QUINONE OXIDOREDUCTASE"/>
    <property type="match status" value="1"/>
</dbReference>
<dbReference type="OrthoDB" id="9787435at2"/>
<dbReference type="InterPro" id="IPR051603">
    <property type="entry name" value="Zinc-ADH_QOR/CCCR"/>
</dbReference>
<dbReference type="STRING" id="333138.LQ50_03325"/>
<dbReference type="CDD" id="cd08253">
    <property type="entry name" value="zeta_crystallin"/>
    <property type="match status" value="1"/>
</dbReference>
<organism evidence="3 4">
    <name type="scientific">Halalkalibacter okhensis</name>
    <dbReference type="NCBI Taxonomy" id="333138"/>
    <lineage>
        <taxon>Bacteria</taxon>
        <taxon>Bacillati</taxon>
        <taxon>Bacillota</taxon>
        <taxon>Bacilli</taxon>
        <taxon>Bacillales</taxon>
        <taxon>Bacillaceae</taxon>
        <taxon>Halalkalibacter</taxon>
    </lineage>
</organism>
<dbReference type="InterPro" id="IPR013154">
    <property type="entry name" value="ADH-like_N"/>
</dbReference>
<evidence type="ECO:0000259" key="2">
    <source>
        <dbReference type="SMART" id="SM00829"/>
    </source>
</evidence>
<dbReference type="Proteomes" id="UP000030832">
    <property type="component" value="Unassembled WGS sequence"/>
</dbReference>
<dbReference type="AlphaFoldDB" id="A0A0B0IJ16"/>
<dbReference type="PANTHER" id="PTHR44154">
    <property type="entry name" value="QUINONE OXIDOREDUCTASE"/>
    <property type="match status" value="1"/>
</dbReference>
<dbReference type="Gene3D" id="3.90.180.10">
    <property type="entry name" value="Medium-chain alcohol dehydrogenases, catalytic domain"/>
    <property type="match status" value="1"/>
</dbReference>
<dbReference type="SUPFAM" id="SSF51735">
    <property type="entry name" value="NAD(P)-binding Rossmann-fold domains"/>
    <property type="match status" value="1"/>
</dbReference>
<keyword evidence="1" id="KW-0521">NADP</keyword>
<dbReference type="eggNOG" id="COG0604">
    <property type="taxonomic scope" value="Bacteria"/>
</dbReference>
<evidence type="ECO:0000256" key="1">
    <source>
        <dbReference type="ARBA" id="ARBA00022857"/>
    </source>
</evidence>
<gene>
    <name evidence="3" type="ORF">LQ50_03325</name>
</gene>
<dbReference type="InterPro" id="IPR013149">
    <property type="entry name" value="ADH-like_C"/>
</dbReference>
<dbReference type="SMART" id="SM00829">
    <property type="entry name" value="PKS_ER"/>
    <property type="match status" value="1"/>
</dbReference>
<protein>
    <submittedName>
        <fullName evidence="3">Quinone oxidoreductase</fullName>
    </submittedName>
</protein>
<dbReference type="EMBL" id="JRJU01000003">
    <property type="protein sequence ID" value="KHF41285.1"/>
    <property type="molecule type" value="Genomic_DNA"/>
</dbReference>
<dbReference type="InterPro" id="IPR036291">
    <property type="entry name" value="NAD(P)-bd_dom_sf"/>
</dbReference>
<comment type="caution">
    <text evidence="3">The sequence shown here is derived from an EMBL/GenBank/DDBJ whole genome shotgun (WGS) entry which is preliminary data.</text>
</comment>
<accession>A0A0B0IJ16</accession>
<name>A0A0B0IJ16_9BACI</name>
<evidence type="ECO:0000313" key="4">
    <source>
        <dbReference type="Proteomes" id="UP000030832"/>
    </source>
</evidence>
<dbReference type="InterPro" id="IPR020843">
    <property type="entry name" value="ER"/>
</dbReference>
<feature type="domain" description="Enoyl reductase (ER)" evidence="2">
    <location>
        <begin position="10"/>
        <end position="318"/>
    </location>
</feature>
<proteinExistence type="predicted"/>
<dbReference type="Gene3D" id="3.40.50.720">
    <property type="entry name" value="NAD(P)-binding Rossmann-like Domain"/>
    <property type="match status" value="1"/>
</dbReference>
<dbReference type="SUPFAM" id="SSF50129">
    <property type="entry name" value="GroES-like"/>
    <property type="match status" value="1"/>
</dbReference>
<dbReference type="Pfam" id="PF00107">
    <property type="entry name" value="ADH_zinc_N"/>
    <property type="match status" value="1"/>
</dbReference>
<sequence>MKAVIYETYGGPEVLTVSEVAKPSIQTNEVLIQVRASGINPVDTYFRKGIRPVESFPHIPHFDVAGEVVEKGTDVNNVNIGDRVWATNAKGASAEFVAVSSDLVFPLSNESSFADGAAIAMPYMTAYLSLFNRGQLKENESVLIFGGAGAVGHAAIQLAKNAGATVITTASTPEKAAIAKEAGADEVIVYTTEDLVTRVKERTNDEGVSLILDMSFSENMEKDLEIIKLGGRIITIGSPVNNTPPLMWRQLNMKHASLIGVLLFTAPKEELVNAGHFISKGIESGALSAHIGKVFPYEEAAQAHVALEKKEYDGRIILEHSK</sequence>
<reference evidence="3 4" key="1">
    <citation type="submission" date="2014-09" db="EMBL/GenBank/DDBJ databases">
        <title>Genome sequencing and annotation of Bacillus Okhensis strain Kh10-101T.</title>
        <authorList>
            <person name="Prakash J.S."/>
        </authorList>
    </citation>
    <scope>NUCLEOTIDE SEQUENCE [LARGE SCALE GENOMIC DNA]</scope>
    <source>
        <strain evidence="4">Kh10-101T</strain>
    </source>
</reference>